<gene>
    <name evidence="1" type="ORF">EV685_1933</name>
</gene>
<dbReference type="SUPFAM" id="SSF46626">
    <property type="entry name" value="Cytochrome c"/>
    <property type="match status" value="1"/>
</dbReference>
<proteinExistence type="predicted"/>
<dbReference type="Proteomes" id="UP000293433">
    <property type="component" value="Unassembled WGS sequence"/>
</dbReference>
<dbReference type="EMBL" id="SGWV01000009">
    <property type="protein sequence ID" value="RZS54456.1"/>
    <property type="molecule type" value="Genomic_DNA"/>
</dbReference>
<dbReference type="GO" id="GO:0020037">
    <property type="term" value="F:heme binding"/>
    <property type="evidence" value="ECO:0007669"/>
    <property type="project" value="InterPro"/>
</dbReference>
<evidence type="ECO:0000313" key="1">
    <source>
        <dbReference type="EMBL" id="RZS54456.1"/>
    </source>
</evidence>
<dbReference type="RefSeq" id="WP_242615519.1">
    <property type="nucleotide sequence ID" value="NZ_SGWV01000009.1"/>
</dbReference>
<organism evidence="1 2">
    <name type="scientific">Sphaerotilus mobilis</name>
    <dbReference type="NCBI Taxonomy" id="47994"/>
    <lineage>
        <taxon>Bacteria</taxon>
        <taxon>Pseudomonadati</taxon>
        <taxon>Pseudomonadota</taxon>
        <taxon>Betaproteobacteria</taxon>
        <taxon>Burkholderiales</taxon>
        <taxon>Sphaerotilaceae</taxon>
        <taxon>Sphaerotilus</taxon>
    </lineage>
</organism>
<comment type="caution">
    <text evidence="1">The sequence shown here is derived from an EMBL/GenBank/DDBJ whole genome shotgun (WGS) entry which is preliminary data.</text>
</comment>
<evidence type="ECO:0008006" key="3">
    <source>
        <dbReference type="Google" id="ProtNLM"/>
    </source>
</evidence>
<accession>A0A4Q7LIY0</accession>
<sequence>MSPRRSSSRLALAPVLALVAMLLGASFLLGTATPLRAQGIEIFVDADLALGEKLIRESQCDACHARNVGGDGHDIYNPKGRISTPGALRGMVEYCNTELGLGFFPEEVTAIAAVLQRDHYRFR</sequence>
<dbReference type="AlphaFoldDB" id="A0A4Q7LIY0"/>
<dbReference type="InterPro" id="IPR036909">
    <property type="entry name" value="Cyt_c-like_dom_sf"/>
</dbReference>
<name>A0A4Q7LIY0_9BURK</name>
<protein>
    <recommendedName>
        <fullName evidence="3">Cytochrome c domain-containing protein</fullName>
    </recommendedName>
</protein>
<keyword evidence="2" id="KW-1185">Reference proteome</keyword>
<dbReference type="GO" id="GO:0009055">
    <property type="term" value="F:electron transfer activity"/>
    <property type="evidence" value="ECO:0007669"/>
    <property type="project" value="InterPro"/>
</dbReference>
<evidence type="ECO:0000313" key="2">
    <source>
        <dbReference type="Proteomes" id="UP000293433"/>
    </source>
</evidence>
<reference evidence="1 2" key="1">
    <citation type="submission" date="2019-02" db="EMBL/GenBank/DDBJ databases">
        <title>Genomic Encyclopedia of Type Strains, Phase IV (KMG-IV): sequencing the most valuable type-strain genomes for metagenomic binning, comparative biology and taxonomic classification.</title>
        <authorList>
            <person name="Goeker M."/>
        </authorList>
    </citation>
    <scope>NUCLEOTIDE SEQUENCE [LARGE SCALE GENOMIC DNA]</scope>
    <source>
        <strain evidence="1 2">DSM 10617</strain>
    </source>
</reference>